<evidence type="ECO:0000313" key="5">
    <source>
        <dbReference type="EMBL" id="AEF86535.1"/>
    </source>
</evidence>
<keyword evidence="3" id="KW-0057">Aromatic amino acid biosynthesis</keyword>
<dbReference type="InterPro" id="IPR001381">
    <property type="entry name" value="DHquinase_I"/>
</dbReference>
<dbReference type="EMBL" id="CP001843">
    <property type="protein sequence ID" value="AEF86535.1"/>
    <property type="molecule type" value="Genomic_DNA"/>
</dbReference>
<gene>
    <name evidence="5" type="ordered locus">TREPR_1798</name>
</gene>
<dbReference type="Pfam" id="PF01487">
    <property type="entry name" value="DHquinase_I"/>
    <property type="match status" value="1"/>
</dbReference>
<dbReference type="Proteomes" id="UP000009223">
    <property type="component" value="Chromosome"/>
</dbReference>
<dbReference type="InterPro" id="IPR013785">
    <property type="entry name" value="Aldolase_TIM"/>
</dbReference>
<dbReference type="InterPro" id="IPR036291">
    <property type="entry name" value="NAD(P)-bd_dom_sf"/>
</dbReference>
<evidence type="ECO:0000256" key="1">
    <source>
        <dbReference type="ARBA" id="ARBA00004871"/>
    </source>
</evidence>
<keyword evidence="3" id="KW-0028">Amino-acid biosynthesis</keyword>
<dbReference type="GO" id="GO:0009073">
    <property type="term" value="P:aromatic amino acid family biosynthetic process"/>
    <property type="evidence" value="ECO:0007669"/>
    <property type="project" value="UniProtKB-KW"/>
</dbReference>
<dbReference type="GO" id="GO:0009423">
    <property type="term" value="P:chorismate biosynthetic process"/>
    <property type="evidence" value="ECO:0007669"/>
    <property type="project" value="TreeGrafter"/>
</dbReference>
<dbReference type="STRING" id="545694.TREPR_1798"/>
<accession>F5YLZ4</accession>
<dbReference type="SUPFAM" id="SSF51569">
    <property type="entry name" value="Aldolase"/>
    <property type="match status" value="1"/>
</dbReference>
<dbReference type="GO" id="GO:0003855">
    <property type="term" value="F:3-dehydroquinate dehydratase activity"/>
    <property type="evidence" value="ECO:0007669"/>
    <property type="project" value="InterPro"/>
</dbReference>
<dbReference type="Gene3D" id="3.40.50.10860">
    <property type="entry name" value="Leucine Dehydrogenase, chain A, domain 1"/>
    <property type="match status" value="1"/>
</dbReference>
<dbReference type="InterPro" id="IPR046346">
    <property type="entry name" value="Aminoacid_DH-like_N_sf"/>
</dbReference>
<dbReference type="SUPFAM" id="SSF53223">
    <property type="entry name" value="Aminoacid dehydrogenase-like, N-terminal domain"/>
    <property type="match status" value="1"/>
</dbReference>
<feature type="domain" description="Shikimate dehydrogenase substrate binding N-terminal" evidence="4">
    <location>
        <begin position="244"/>
        <end position="324"/>
    </location>
</feature>
<dbReference type="OrthoDB" id="9792692at2"/>
<evidence type="ECO:0000256" key="3">
    <source>
        <dbReference type="ARBA" id="ARBA00023141"/>
    </source>
</evidence>
<evidence type="ECO:0000256" key="2">
    <source>
        <dbReference type="ARBA" id="ARBA00023002"/>
    </source>
</evidence>
<dbReference type="InterPro" id="IPR013708">
    <property type="entry name" value="Shikimate_DH-bd_N"/>
</dbReference>
<comment type="pathway">
    <text evidence="1">Metabolic intermediate biosynthesis; chorismate biosynthesis; chorismate from D-erythrose 4-phosphate and phosphoenolpyruvate: step 4/7.</text>
</comment>
<dbReference type="eggNOG" id="COG0710">
    <property type="taxonomic scope" value="Bacteria"/>
</dbReference>
<reference evidence="6" key="1">
    <citation type="submission" date="2009-12" db="EMBL/GenBank/DDBJ databases">
        <title>Complete sequence of Treponema primitia strain ZAS-2.</title>
        <authorList>
            <person name="Tetu S.G."/>
            <person name="Matson E."/>
            <person name="Ren Q."/>
            <person name="Seshadri R."/>
            <person name="Elbourne L."/>
            <person name="Hassan K.A."/>
            <person name="Durkin A."/>
            <person name="Radune D."/>
            <person name="Mohamoud Y."/>
            <person name="Shay R."/>
            <person name="Jin S."/>
            <person name="Zhang X."/>
            <person name="Lucey K."/>
            <person name="Ballor N.R."/>
            <person name="Ottesen E."/>
            <person name="Rosenthal R."/>
            <person name="Allen A."/>
            <person name="Leadbetter J.R."/>
            <person name="Paulsen I.T."/>
        </authorList>
    </citation>
    <scope>NUCLEOTIDE SEQUENCE [LARGE SCALE GENOMIC DNA]</scope>
    <source>
        <strain evidence="6">ATCC BAA-887 / DSM 12427 / ZAS-2</strain>
    </source>
</reference>
<dbReference type="PANTHER" id="PTHR21089:SF1">
    <property type="entry name" value="BIFUNCTIONAL 3-DEHYDROQUINATE DEHYDRATASE_SHIKIMATE DEHYDROGENASE, CHLOROPLASTIC"/>
    <property type="match status" value="1"/>
</dbReference>
<dbReference type="CDD" id="cd00502">
    <property type="entry name" value="DHQase_I"/>
    <property type="match status" value="1"/>
</dbReference>
<keyword evidence="6" id="KW-1185">Reference proteome</keyword>
<dbReference type="GO" id="GO:0019632">
    <property type="term" value="P:shikimate metabolic process"/>
    <property type="evidence" value="ECO:0007669"/>
    <property type="project" value="TreeGrafter"/>
</dbReference>
<keyword evidence="2" id="KW-0560">Oxidoreductase</keyword>
<name>F5YLZ4_TREPZ</name>
<dbReference type="KEGG" id="tpi:TREPR_1798"/>
<reference evidence="5 6" key="2">
    <citation type="journal article" date="2011" name="ISME J.">
        <title>RNA-seq reveals cooperative metabolic interactions between two termite-gut spirochete species in co-culture.</title>
        <authorList>
            <person name="Rosenthal A.Z."/>
            <person name="Matson E.G."/>
            <person name="Eldar A."/>
            <person name="Leadbetter J.R."/>
        </authorList>
    </citation>
    <scope>NUCLEOTIDE SEQUENCE [LARGE SCALE GENOMIC DNA]</scope>
    <source>
        <strain evidence="6">ATCC BAA-887 / DSM 12427 / ZAS-2</strain>
    </source>
</reference>
<dbReference type="Pfam" id="PF08501">
    <property type="entry name" value="Shikimate_dh_N"/>
    <property type="match status" value="1"/>
</dbReference>
<dbReference type="Gene3D" id="3.40.50.720">
    <property type="entry name" value="NAD(P)-binding Rossmann-like Domain"/>
    <property type="match status" value="1"/>
</dbReference>
<sequence length="506" mass="55967">MAKICLCLTGKTIAKDLEVLEKHRKYVDMAELRVDHLEPDERLLIRRFPEQAGLPVLLTIRRKMDGGKFAGGEGARISLFSKGLAFAEADRRHNFAYVDLEEDLNVPSLEEAARTFGTRIIRSYHNLQGVDEDLPGKIRGLLHVGDEIAKVAVMPHGFDDVLRVYRAAKDTAGIEKILLCMGHMGTSTRILAEYLGSHLSYASAEGTEQDSDFPPAAPGQISPRELVELYRFRELTSQTRLFGILGYPLKVSSSPAFFNAVFTSENTDAVYVPFPSDSVDPFMQLAAEIKLQGVSVTIPYKEKVIPYLNKKLGDVETLGACNTLIAEEDGWTGANTDARGFSDSLLDFIGKTNFKGCRITIIGAGGVSKAVAAEIFRLKGKALILNRTVPRAREEAAPYRFAWGSLDTHGAELMNAYSDIIVQTTSVGMDPDIEGDPLEIYAFKGTEVVMDLIYKPERTRFLIRAAAAGCRVMNGHDMLIRQAKYQYSYYLGKEYPSKLVSRARSG</sequence>
<proteinExistence type="predicted"/>
<dbReference type="SUPFAM" id="SSF51735">
    <property type="entry name" value="NAD(P)-binding Rossmann-fold domains"/>
    <property type="match status" value="1"/>
</dbReference>
<dbReference type="AlphaFoldDB" id="F5YLZ4"/>
<evidence type="ECO:0000313" key="6">
    <source>
        <dbReference type="Proteomes" id="UP000009223"/>
    </source>
</evidence>
<dbReference type="CDD" id="cd01065">
    <property type="entry name" value="NAD_bind_Shikimate_DH"/>
    <property type="match status" value="1"/>
</dbReference>
<dbReference type="InterPro" id="IPR022893">
    <property type="entry name" value="Shikimate_DH_fam"/>
</dbReference>
<dbReference type="RefSeq" id="WP_015708335.1">
    <property type="nucleotide sequence ID" value="NC_015578.1"/>
</dbReference>
<dbReference type="PANTHER" id="PTHR21089">
    <property type="entry name" value="SHIKIMATE DEHYDROGENASE"/>
    <property type="match status" value="1"/>
</dbReference>
<evidence type="ECO:0000259" key="4">
    <source>
        <dbReference type="Pfam" id="PF08501"/>
    </source>
</evidence>
<dbReference type="eggNOG" id="COG0169">
    <property type="taxonomic scope" value="Bacteria"/>
</dbReference>
<dbReference type="HOGENOM" id="CLU_019120_1_1_12"/>
<dbReference type="GO" id="GO:0004764">
    <property type="term" value="F:shikimate 3-dehydrogenase (NADP+) activity"/>
    <property type="evidence" value="ECO:0007669"/>
    <property type="project" value="InterPro"/>
</dbReference>
<dbReference type="Gene3D" id="3.20.20.70">
    <property type="entry name" value="Aldolase class I"/>
    <property type="match status" value="1"/>
</dbReference>
<protein>
    <submittedName>
        <fullName evidence="5">Putative 3-dehydroquinate dehydratase, type 1/shikimate 5-dehydrogenase</fullName>
    </submittedName>
</protein>
<organism evidence="5 6">
    <name type="scientific">Treponema primitia (strain ATCC BAA-887 / DSM 12427 / ZAS-2)</name>
    <dbReference type="NCBI Taxonomy" id="545694"/>
    <lineage>
        <taxon>Bacteria</taxon>
        <taxon>Pseudomonadati</taxon>
        <taxon>Spirochaetota</taxon>
        <taxon>Spirochaetia</taxon>
        <taxon>Spirochaetales</taxon>
        <taxon>Treponemataceae</taxon>
        <taxon>Treponema</taxon>
    </lineage>
</organism>